<dbReference type="SUPFAM" id="SSF52833">
    <property type="entry name" value="Thioredoxin-like"/>
    <property type="match status" value="1"/>
</dbReference>
<dbReference type="PANTHER" id="PTHR10430:SF16">
    <property type="entry name" value="PEROXIREDOXIN-5, MITOCHONDRIAL"/>
    <property type="match status" value="1"/>
</dbReference>
<accession>A0A0J6F1U0</accession>
<dbReference type="PROSITE" id="PS51352">
    <property type="entry name" value="THIOREDOXIN_2"/>
    <property type="match status" value="1"/>
</dbReference>
<evidence type="ECO:0000256" key="5">
    <source>
        <dbReference type="ARBA" id="ARBA00023284"/>
    </source>
</evidence>
<dbReference type="GO" id="GO:0045454">
    <property type="term" value="P:cell redox homeostasis"/>
    <property type="evidence" value="ECO:0007669"/>
    <property type="project" value="TreeGrafter"/>
</dbReference>
<evidence type="ECO:0000256" key="3">
    <source>
        <dbReference type="ARBA" id="ARBA00022862"/>
    </source>
</evidence>
<dbReference type="Pfam" id="PF08534">
    <property type="entry name" value="Redoxin"/>
    <property type="match status" value="1"/>
</dbReference>
<dbReference type="InterPro" id="IPR013740">
    <property type="entry name" value="Redoxin"/>
</dbReference>
<keyword evidence="2 9" id="KW-0575">Peroxidase</keyword>
<dbReference type="AlphaFoldDB" id="A0A0J6F1U0"/>
<name>A0A0J6F1U0_COCPO</name>
<dbReference type="InterPro" id="IPR013766">
    <property type="entry name" value="Thioredoxin_domain"/>
</dbReference>
<feature type="active site" description="Cysteine sulfenic acid (-SOH) intermediate" evidence="8">
    <location>
        <position position="61"/>
    </location>
</feature>
<evidence type="ECO:0000256" key="7">
    <source>
        <dbReference type="ARBA" id="ARBA00079296"/>
    </source>
</evidence>
<dbReference type="OrthoDB" id="195498at2759"/>
<organism evidence="11 12">
    <name type="scientific">Coccidioides posadasii RMSCC 3488</name>
    <dbReference type="NCBI Taxonomy" id="454284"/>
    <lineage>
        <taxon>Eukaryota</taxon>
        <taxon>Fungi</taxon>
        <taxon>Dikarya</taxon>
        <taxon>Ascomycota</taxon>
        <taxon>Pezizomycotina</taxon>
        <taxon>Eurotiomycetes</taxon>
        <taxon>Eurotiomycetidae</taxon>
        <taxon>Onygenales</taxon>
        <taxon>Onygenaceae</taxon>
        <taxon>Coccidioides</taxon>
    </lineage>
</organism>
<keyword evidence="5 9" id="KW-0676">Redox-active center</keyword>
<reference evidence="12" key="3">
    <citation type="journal article" date="2010" name="Genome Res.">
        <title>Population genomic sequencing of Coccidioides fungi reveals recent hybridization and transposon control.</title>
        <authorList>
            <person name="Neafsey D.E."/>
            <person name="Barker B.M."/>
            <person name="Sharpton T.J."/>
            <person name="Stajich J.E."/>
            <person name="Park D.J."/>
            <person name="Whiston E."/>
            <person name="Hung C.-Y."/>
            <person name="McMahan C."/>
            <person name="White J."/>
            <person name="Sykes S."/>
            <person name="Heiman D."/>
            <person name="Young S."/>
            <person name="Zeng Q."/>
            <person name="Abouelleil A."/>
            <person name="Aftuck L."/>
            <person name="Bessette D."/>
            <person name="Brown A."/>
            <person name="FitzGerald M."/>
            <person name="Lui A."/>
            <person name="Macdonald J.P."/>
            <person name="Priest M."/>
            <person name="Orbach M.J."/>
            <person name="Galgiani J.N."/>
            <person name="Kirkland T.N."/>
            <person name="Cole G.T."/>
            <person name="Birren B.W."/>
            <person name="Henn M.R."/>
            <person name="Taylor J.W."/>
            <person name="Rounsley S.D."/>
        </authorList>
    </citation>
    <scope>NUCLEOTIDE SEQUENCE [LARGE SCALE GENOMIC DNA]</scope>
    <source>
        <strain evidence="12">RMSCC 3488</strain>
    </source>
</reference>
<dbReference type="EMBL" id="DS268110">
    <property type="protein sequence ID" value="KMM66846.1"/>
    <property type="molecule type" value="Genomic_DNA"/>
</dbReference>
<dbReference type="GO" id="GO:0034599">
    <property type="term" value="P:cellular response to oxidative stress"/>
    <property type="evidence" value="ECO:0007669"/>
    <property type="project" value="InterPro"/>
</dbReference>
<proteinExistence type="inferred from homology"/>
<evidence type="ECO:0000256" key="1">
    <source>
        <dbReference type="ARBA" id="ARBA00010505"/>
    </source>
</evidence>
<comment type="similarity">
    <text evidence="1 9">Belongs to the peroxiredoxin family. Prx5 subfamily.</text>
</comment>
<evidence type="ECO:0000313" key="11">
    <source>
        <dbReference type="EMBL" id="KMM66846.1"/>
    </source>
</evidence>
<evidence type="ECO:0000256" key="8">
    <source>
        <dbReference type="PIRSR" id="PIRSR637944-1"/>
    </source>
</evidence>
<dbReference type="FunFam" id="3.40.30.10:FF:000020">
    <property type="entry name" value="Peroxiredoxin"/>
    <property type="match status" value="1"/>
</dbReference>
<dbReference type="GO" id="GO:0005739">
    <property type="term" value="C:mitochondrion"/>
    <property type="evidence" value="ECO:0007669"/>
    <property type="project" value="TreeGrafter"/>
</dbReference>
<dbReference type="GO" id="GO:0042744">
    <property type="term" value="P:hydrogen peroxide catabolic process"/>
    <property type="evidence" value="ECO:0007669"/>
    <property type="project" value="TreeGrafter"/>
</dbReference>
<dbReference type="InterPro" id="IPR037944">
    <property type="entry name" value="PRX5-like"/>
</dbReference>
<evidence type="ECO:0000256" key="6">
    <source>
        <dbReference type="ARBA" id="ARBA00032824"/>
    </source>
</evidence>
<dbReference type="Proteomes" id="UP000054567">
    <property type="component" value="Unassembled WGS sequence"/>
</dbReference>
<evidence type="ECO:0000256" key="4">
    <source>
        <dbReference type="ARBA" id="ARBA00023002"/>
    </source>
</evidence>
<reference evidence="11 12" key="1">
    <citation type="submission" date="2007-06" db="EMBL/GenBank/DDBJ databases">
        <title>The Genome Sequence of Coccidioides posadasii RMSCC_3488.</title>
        <authorList>
            <consortium name="Coccidioides Genome Resources Consortium"/>
            <consortium name="The Broad Institute Genome Sequencing Platform"/>
            <person name="Henn M.R."/>
            <person name="Sykes S."/>
            <person name="Young S."/>
            <person name="Jaffe D."/>
            <person name="Berlin A."/>
            <person name="Alvarez P."/>
            <person name="Butler J."/>
            <person name="Gnerre S."/>
            <person name="Grabherr M."/>
            <person name="Mauceli E."/>
            <person name="Brockman W."/>
            <person name="Kodira C."/>
            <person name="Alvarado L."/>
            <person name="Zeng Q."/>
            <person name="Crawford M."/>
            <person name="Antoine C."/>
            <person name="Devon K."/>
            <person name="Galgiani J."/>
            <person name="Orsborn K."/>
            <person name="Lewis M.L."/>
            <person name="Nusbaum C."/>
            <person name="Galagan J."/>
            <person name="Birren B."/>
        </authorList>
    </citation>
    <scope>NUCLEOTIDE SEQUENCE [LARGE SCALE GENOMIC DNA]</scope>
    <source>
        <strain evidence="11 12">RMSCC 3488</strain>
    </source>
</reference>
<dbReference type="GO" id="GO:0008379">
    <property type="term" value="F:thioredoxin peroxidase activity"/>
    <property type="evidence" value="ECO:0007669"/>
    <property type="project" value="InterPro"/>
</dbReference>
<comment type="function">
    <text evidence="9">Thiol-specific peroxidase that catalyzes the reduction of hydrogen peroxide and organic hydroperoxides to water and alcohols, respectively. Plays a role in cell protection against oxidative stress by detoxifying peroxides.</text>
</comment>
<dbReference type="GO" id="GO:0005777">
    <property type="term" value="C:peroxisome"/>
    <property type="evidence" value="ECO:0007669"/>
    <property type="project" value="TreeGrafter"/>
</dbReference>
<reference evidence="12" key="2">
    <citation type="journal article" date="2009" name="Genome Res.">
        <title>Comparative genomic analyses of the human fungal pathogens Coccidioides and their relatives.</title>
        <authorList>
            <person name="Sharpton T.J."/>
            <person name="Stajich J.E."/>
            <person name="Rounsley S.D."/>
            <person name="Gardner M.J."/>
            <person name="Wortman J.R."/>
            <person name="Jordar V.S."/>
            <person name="Maiti R."/>
            <person name="Kodira C.D."/>
            <person name="Neafsey D.E."/>
            <person name="Zeng Q."/>
            <person name="Hung C.-Y."/>
            <person name="McMahan C."/>
            <person name="Muszewska A."/>
            <person name="Grynberg M."/>
            <person name="Mandel M.A."/>
            <person name="Kellner E.M."/>
            <person name="Barker B.M."/>
            <person name="Galgiani J.N."/>
            <person name="Orbach M.J."/>
            <person name="Kirkland T.N."/>
            <person name="Cole G.T."/>
            <person name="Henn M.R."/>
            <person name="Birren B.W."/>
            <person name="Taylor J.W."/>
        </authorList>
    </citation>
    <scope>NUCLEOTIDE SEQUENCE [LARGE SCALE GENOMIC DNA]</scope>
    <source>
        <strain evidence="12">RMSCC 3488</strain>
    </source>
</reference>
<feature type="domain" description="Thioredoxin" evidence="10">
    <location>
        <begin position="4"/>
        <end position="166"/>
    </location>
</feature>
<dbReference type="PANTHER" id="PTHR10430">
    <property type="entry name" value="PEROXIREDOXIN"/>
    <property type="match status" value="1"/>
</dbReference>
<gene>
    <name evidence="11" type="ORF">CPAG_03183</name>
</gene>
<dbReference type="VEuPathDB" id="FungiDB:CPAG_03183"/>
<sequence>MASLKAGDSFPSDVVFSYIPWTPDNKDIKACGMPQNYEASKLWADKKVVLFSLPGAFTPTCSASHLPGYIQKLPQLKEKGVDVVAVLAFNDAWVMSAWGKANGVTGDDILFLSDPEAKFSKSIGWNAGERTGRYAMIIDHGQVTYAEIEPGREVTVSGADAVISKL</sequence>
<dbReference type="Gene3D" id="3.40.30.10">
    <property type="entry name" value="Glutaredoxin"/>
    <property type="match status" value="1"/>
</dbReference>
<evidence type="ECO:0000256" key="2">
    <source>
        <dbReference type="ARBA" id="ARBA00022559"/>
    </source>
</evidence>
<evidence type="ECO:0000256" key="9">
    <source>
        <dbReference type="RuleBase" id="RU366011"/>
    </source>
</evidence>
<dbReference type="InterPro" id="IPR036249">
    <property type="entry name" value="Thioredoxin-like_sf"/>
</dbReference>
<protein>
    <recommendedName>
        <fullName evidence="6">Thioredoxin peroxidase</fullName>
    </recommendedName>
    <alternativeName>
        <fullName evidence="7">Thioredoxin-dependent peroxiredoxin</fullName>
    </alternativeName>
</protein>
<keyword evidence="3 9" id="KW-0049">Antioxidant</keyword>
<evidence type="ECO:0000313" key="12">
    <source>
        <dbReference type="Proteomes" id="UP000054567"/>
    </source>
</evidence>
<dbReference type="CDD" id="cd03013">
    <property type="entry name" value="PRX5_like"/>
    <property type="match status" value="1"/>
</dbReference>
<evidence type="ECO:0000259" key="10">
    <source>
        <dbReference type="PROSITE" id="PS51352"/>
    </source>
</evidence>
<keyword evidence="4 9" id="KW-0560">Oxidoreductase</keyword>